<feature type="compositionally biased region" description="Polar residues" evidence="2">
    <location>
        <begin position="424"/>
        <end position="441"/>
    </location>
</feature>
<comment type="caution">
    <text evidence="3">The sequence shown here is derived from an EMBL/GenBank/DDBJ whole genome shotgun (WGS) entry which is preliminary data.</text>
</comment>
<evidence type="ECO:0000313" key="3">
    <source>
        <dbReference type="EMBL" id="CAH1785106.1"/>
    </source>
</evidence>
<dbReference type="EMBL" id="CAIIXF020000005">
    <property type="protein sequence ID" value="CAH1785106.1"/>
    <property type="molecule type" value="Genomic_DNA"/>
</dbReference>
<sequence>MAYVGSKHCNVVSEGSSGNTVGRIKLSQDGYQIGSRETLQHGGTEPQTTKNYETQRVDIPVEGKDDKNDELTKYGGNDIVDVERESENLPKWNDIQIEILDLFSFRHDFTESKDVSVNDKLKRDTLSEPKMDKINRQLDGNDNVERKDPTPSTTTNLKDYWAAKGRSSEMPKMKIQTVKPLIPKQFLHMTPVPKANPESSKTIPRRIQKALSECEKKCMNRIKEVMDLYEARVIALQDKLDLTSCASCNEQHIKISEDVGAKRSQANSDIAGCKLQNSLSALKEAEEMAMSLREDNLRLKERNLELQSHNDSIKAEIKTVKESSVAMEKQLRESKQQINSMVMEYDFMMVLHEMTLHKLKLLENGNNMRQLSRGYPPKERSNISSNGRNQPVLRQTSSVGSPLYRLSASADNPLDMQIEAVEEATTSDSNKRGSLSLSAGSESPGILEDADGLGIDPPRRVSHYSVGSYDSDESADSDIWVRRESTRSSSSAVFRKSLTWESGKMSDVLPGKNDIPDDELQGEDGLDGIGEEHGSLHRSKSSVSSFAGLRNRRNGLINGGLAALEMNKKKVKKMSKKHSKSDLKFSIPR</sequence>
<feature type="region of interest" description="Disordered" evidence="2">
    <location>
        <begin position="135"/>
        <end position="157"/>
    </location>
</feature>
<name>A0A8J1T4T6_OWEFU</name>
<evidence type="ECO:0000256" key="2">
    <source>
        <dbReference type="SAM" id="MobiDB-lite"/>
    </source>
</evidence>
<feature type="compositionally biased region" description="Polar residues" evidence="2">
    <location>
        <begin position="382"/>
        <end position="400"/>
    </location>
</feature>
<dbReference type="AlphaFoldDB" id="A0A8J1T4T6"/>
<feature type="region of interest" description="Disordered" evidence="2">
    <location>
        <begin position="423"/>
        <end position="459"/>
    </location>
</feature>
<protein>
    <submittedName>
        <fullName evidence="3">Uncharacterized protein</fullName>
    </submittedName>
</protein>
<feature type="compositionally biased region" description="Acidic residues" evidence="2">
    <location>
        <begin position="516"/>
        <end position="526"/>
    </location>
</feature>
<proteinExistence type="predicted"/>
<feature type="coiled-coil region" evidence="1">
    <location>
        <begin position="275"/>
        <end position="337"/>
    </location>
</feature>
<keyword evidence="1" id="KW-0175">Coiled coil</keyword>
<gene>
    <name evidence="3" type="ORF">OFUS_LOCUS11211</name>
</gene>
<keyword evidence="4" id="KW-1185">Reference proteome</keyword>
<accession>A0A8J1T4T6</accession>
<evidence type="ECO:0000313" key="4">
    <source>
        <dbReference type="Proteomes" id="UP000749559"/>
    </source>
</evidence>
<feature type="region of interest" description="Disordered" evidence="2">
    <location>
        <begin position="511"/>
        <end position="544"/>
    </location>
</feature>
<dbReference type="Proteomes" id="UP000749559">
    <property type="component" value="Unassembled WGS sequence"/>
</dbReference>
<organism evidence="3 4">
    <name type="scientific">Owenia fusiformis</name>
    <name type="common">Polychaete worm</name>
    <dbReference type="NCBI Taxonomy" id="6347"/>
    <lineage>
        <taxon>Eukaryota</taxon>
        <taxon>Metazoa</taxon>
        <taxon>Spiralia</taxon>
        <taxon>Lophotrochozoa</taxon>
        <taxon>Annelida</taxon>
        <taxon>Polychaeta</taxon>
        <taxon>Sedentaria</taxon>
        <taxon>Canalipalpata</taxon>
        <taxon>Sabellida</taxon>
        <taxon>Oweniida</taxon>
        <taxon>Oweniidae</taxon>
        <taxon>Owenia</taxon>
    </lineage>
</organism>
<feature type="region of interest" description="Disordered" evidence="2">
    <location>
        <begin position="369"/>
        <end position="406"/>
    </location>
</feature>
<evidence type="ECO:0000256" key="1">
    <source>
        <dbReference type="SAM" id="Coils"/>
    </source>
</evidence>
<reference evidence="3" key="1">
    <citation type="submission" date="2022-03" db="EMBL/GenBank/DDBJ databases">
        <authorList>
            <person name="Martin C."/>
        </authorList>
    </citation>
    <scope>NUCLEOTIDE SEQUENCE</scope>
</reference>